<proteinExistence type="predicted"/>
<accession>A0A7C8ICB1</accession>
<keyword evidence="3" id="KW-1185">Reference proteome</keyword>
<protein>
    <submittedName>
        <fullName evidence="2">Uncharacterized protein</fullName>
    </submittedName>
</protein>
<comment type="caution">
    <text evidence="2">The sequence shown here is derived from an EMBL/GenBank/DDBJ whole genome shotgun (WGS) entry which is preliminary data.</text>
</comment>
<evidence type="ECO:0000256" key="1">
    <source>
        <dbReference type="SAM" id="MobiDB-lite"/>
    </source>
</evidence>
<dbReference type="EMBL" id="JAADJZ010000004">
    <property type="protein sequence ID" value="KAF2875948.1"/>
    <property type="molecule type" value="Genomic_DNA"/>
</dbReference>
<evidence type="ECO:0000313" key="3">
    <source>
        <dbReference type="Proteomes" id="UP000481861"/>
    </source>
</evidence>
<evidence type="ECO:0000313" key="2">
    <source>
        <dbReference type="EMBL" id="KAF2875948.1"/>
    </source>
</evidence>
<gene>
    <name evidence="2" type="ORF">BDV95DRAFT_563065</name>
</gene>
<sequence length="54" mass="6022">MVLYSVPVRRDETRRAETIHEGGGFNPDLTGRGPCDDPRASRFSLAATLIERHP</sequence>
<feature type="region of interest" description="Disordered" evidence="1">
    <location>
        <begin position="19"/>
        <end position="38"/>
    </location>
</feature>
<organism evidence="2 3">
    <name type="scientific">Massariosphaeria phaeospora</name>
    <dbReference type="NCBI Taxonomy" id="100035"/>
    <lineage>
        <taxon>Eukaryota</taxon>
        <taxon>Fungi</taxon>
        <taxon>Dikarya</taxon>
        <taxon>Ascomycota</taxon>
        <taxon>Pezizomycotina</taxon>
        <taxon>Dothideomycetes</taxon>
        <taxon>Pleosporomycetidae</taxon>
        <taxon>Pleosporales</taxon>
        <taxon>Pleosporales incertae sedis</taxon>
        <taxon>Massariosphaeria</taxon>
    </lineage>
</organism>
<reference evidence="2 3" key="1">
    <citation type="submission" date="2020-01" db="EMBL/GenBank/DDBJ databases">
        <authorList>
            <consortium name="DOE Joint Genome Institute"/>
            <person name="Haridas S."/>
            <person name="Albert R."/>
            <person name="Binder M."/>
            <person name="Bloem J."/>
            <person name="Labutti K."/>
            <person name="Salamov A."/>
            <person name="Andreopoulos B."/>
            <person name="Baker S.E."/>
            <person name="Barry K."/>
            <person name="Bills G."/>
            <person name="Bluhm B.H."/>
            <person name="Cannon C."/>
            <person name="Castanera R."/>
            <person name="Culley D.E."/>
            <person name="Daum C."/>
            <person name="Ezra D."/>
            <person name="Gonzalez J.B."/>
            <person name="Henrissat B."/>
            <person name="Kuo A."/>
            <person name="Liang C."/>
            <person name="Lipzen A."/>
            <person name="Lutzoni F."/>
            <person name="Magnuson J."/>
            <person name="Mondo S."/>
            <person name="Nolan M."/>
            <person name="Ohm R."/>
            <person name="Pangilinan J."/>
            <person name="Park H.-J.H."/>
            <person name="Ramirez L."/>
            <person name="Alfaro M."/>
            <person name="Sun H."/>
            <person name="Tritt A."/>
            <person name="Yoshinaga Y."/>
            <person name="Zwiers L.-H.L."/>
            <person name="Turgeon B.G."/>
            <person name="Goodwin S.B."/>
            <person name="Spatafora J.W."/>
            <person name="Crous P.W."/>
            <person name="Grigoriev I.V."/>
        </authorList>
    </citation>
    <scope>NUCLEOTIDE SEQUENCE [LARGE SCALE GENOMIC DNA]</scope>
    <source>
        <strain evidence="2 3">CBS 611.86</strain>
    </source>
</reference>
<feature type="non-terminal residue" evidence="2">
    <location>
        <position position="54"/>
    </location>
</feature>
<name>A0A7C8ICB1_9PLEO</name>
<dbReference type="AlphaFoldDB" id="A0A7C8ICB1"/>
<dbReference type="Proteomes" id="UP000481861">
    <property type="component" value="Unassembled WGS sequence"/>
</dbReference>